<evidence type="ECO:0000313" key="2">
    <source>
        <dbReference type="EMBL" id="KAK4308959.1"/>
    </source>
</evidence>
<dbReference type="Proteomes" id="UP001292094">
    <property type="component" value="Unassembled WGS sequence"/>
</dbReference>
<feature type="region of interest" description="Disordered" evidence="1">
    <location>
        <begin position="20"/>
        <end position="125"/>
    </location>
</feature>
<comment type="caution">
    <text evidence="2">The sequence shown here is derived from an EMBL/GenBank/DDBJ whole genome shotgun (WGS) entry which is preliminary data.</text>
</comment>
<feature type="compositionally biased region" description="Polar residues" evidence="1">
    <location>
        <begin position="90"/>
        <end position="107"/>
    </location>
</feature>
<evidence type="ECO:0000256" key="1">
    <source>
        <dbReference type="SAM" id="MobiDB-lite"/>
    </source>
</evidence>
<reference evidence="2" key="1">
    <citation type="submission" date="2023-11" db="EMBL/GenBank/DDBJ databases">
        <title>Genome assemblies of two species of porcelain crab, Petrolisthes cinctipes and Petrolisthes manimaculis (Anomura: Porcellanidae).</title>
        <authorList>
            <person name="Angst P."/>
        </authorList>
    </citation>
    <scope>NUCLEOTIDE SEQUENCE</scope>
    <source>
        <strain evidence="2">PB745_02</strain>
        <tissue evidence="2">Gill</tissue>
    </source>
</reference>
<name>A0AAE1U7R0_9EUCA</name>
<evidence type="ECO:0000313" key="3">
    <source>
        <dbReference type="Proteomes" id="UP001292094"/>
    </source>
</evidence>
<accession>A0AAE1U7R0</accession>
<proteinExistence type="predicted"/>
<organism evidence="2 3">
    <name type="scientific">Petrolisthes manimaculis</name>
    <dbReference type="NCBI Taxonomy" id="1843537"/>
    <lineage>
        <taxon>Eukaryota</taxon>
        <taxon>Metazoa</taxon>
        <taxon>Ecdysozoa</taxon>
        <taxon>Arthropoda</taxon>
        <taxon>Crustacea</taxon>
        <taxon>Multicrustacea</taxon>
        <taxon>Malacostraca</taxon>
        <taxon>Eumalacostraca</taxon>
        <taxon>Eucarida</taxon>
        <taxon>Decapoda</taxon>
        <taxon>Pleocyemata</taxon>
        <taxon>Anomura</taxon>
        <taxon>Galatheoidea</taxon>
        <taxon>Porcellanidae</taxon>
        <taxon>Petrolisthes</taxon>
    </lineage>
</organism>
<sequence>MGGEVGDVVQKVWEGEVRMWCRRHGRRGTPLRQASKPRHPETPANHSKNFTAKKKHEKKGSDEKKKNFLFATHGARPQPPSKAKGASPADITQSMILGQLTPSTSYQPEPRLNWQPSNRPHTHTHRLLQPRLSLLGDRYTARASCLQPLTPAPRSHQEVHQDAA</sequence>
<gene>
    <name evidence="2" type="ORF">Pmani_019387</name>
</gene>
<feature type="compositionally biased region" description="Basic residues" evidence="1">
    <location>
        <begin position="20"/>
        <end position="29"/>
    </location>
</feature>
<dbReference type="AlphaFoldDB" id="A0AAE1U7R0"/>
<dbReference type="EMBL" id="JAWZYT010001821">
    <property type="protein sequence ID" value="KAK4308959.1"/>
    <property type="molecule type" value="Genomic_DNA"/>
</dbReference>
<keyword evidence="3" id="KW-1185">Reference proteome</keyword>
<protein>
    <submittedName>
        <fullName evidence="2">Uncharacterized protein</fullName>
    </submittedName>
</protein>